<proteinExistence type="predicted"/>
<dbReference type="STRING" id="28181.BEN30_14380"/>
<feature type="signal peptide" evidence="1">
    <location>
        <begin position="1"/>
        <end position="25"/>
    </location>
</feature>
<accession>A0A1E5Q4W0</accession>
<dbReference type="InterPro" id="IPR036873">
    <property type="entry name" value="Rhodanese-like_dom_sf"/>
</dbReference>
<evidence type="ECO:0000313" key="3">
    <source>
        <dbReference type="Proteomes" id="UP000095347"/>
    </source>
</evidence>
<dbReference type="RefSeq" id="WP_069958766.1">
    <property type="nucleotide sequence ID" value="NZ_MCGG01000052.1"/>
</dbReference>
<dbReference type="EMBL" id="MCGG01000052">
    <property type="protein sequence ID" value="OEJ65307.1"/>
    <property type="molecule type" value="Genomic_DNA"/>
</dbReference>
<comment type="caution">
    <text evidence="2">The sequence shown here is derived from an EMBL/GenBank/DDBJ whole genome shotgun (WGS) entry which is preliminary data.</text>
</comment>
<gene>
    <name evidence="2" type="ORF">BEN30_14380</name>
</gene>
<dbReference type="Gene3D" id="3.40.250.10">
    <property type="entry name" value="Rhodanese-like domain"/>
    <property type="match status" value="1"/>
</dbReference>
<sequence>MNRRAFSVGLVKWCVVLTFSSPALSADDLMSVAHVQDARQTHVIDTRDVEACEGASLPGARCLPTNNFVDGSGNHIGFHALRWLLGTVGLSGAEHVLIIGNTREETRTVGALLYQAGQMQVSMLNTPFIATENAPGGETRSMSREVIFTAPMRGNIDLNQ</sequence>
<protein>
    <recommendedName>
        <fullName evidence="4">Rhodanese domain-containing protein</fullName>
    </recommendedName>
</protein>
<dbReference type="OrthoDB" id="8561680at2"/>
<evidence type="ECO:0008006" key="4">
    <source>
        <dbReference type="Google" id="ProtNLM"/>
    </source>
</evidence>
<name>A0A1E5Q4W0_9PROT</name>
<dbReference type="AlphaFoldDB" id="A0A1E5Q4W0"/>
<evidence type="ECO:0000313" key="2">
    <source>
        <dbReference type="EMBL" id="OEJ65307.1"/>
    </source>
</evidence>
<dbReference type="Proteomes" id="UP000095347">
    <property type="component" value="Unassembled WGS sequence"/>
</dbReference>
<reference evidence="3" key="1">
    <citation type="submission" date="2016-07" db="EMBL/GenBank/DDBJ databases">
        <authorList>
            <person name="Florea S."/>
            <person name="Webb J.S."/>
            <person name="Jaromczyk J."/>
            <person name="Schardl C.L."/>
        </authorList>
    </citation>
    <scope>NUCLEOTIDE SEQUENCE [LARGE SCALE GENOMIC DNA]</scope>
    <source>
        <strain evidence="3">MV-1</strain>
    </source>
</reference>
<keyword evidence="1" id="KW-0732">Signal</keyword>
<dbReference type="SUPFAM" id="SSF52821">
    <property type="entry name" value="Rhodanese/Cell cycle control phosphatase"/>
    <property type="match status" value="1"/>
</dbReference>
<feature type="chain" id="PRO_5009184071" description="Rhodanese domain-containing protein" evidence="1">
    <location>
        <begin position="26"/>
        <end position="160"/>
    </location>
</feature>
<keyword evidence="3" id="KW-1185">Reference proteome</keyword>
<organism evidence="2 3">
    <name type="scientific">Magnetovibrio blakemorei</name>
    <dbReference type="NCBI Taxonomy" id="28181"/>
    <lineage>
        <taxon>Bacteria</taxon>
        <taxon>Pseudomonadati</taxon>
        <taxon>Pseudomonadota</taxon>
        <taxon>Alphaproteobacteria</taxon>
        <taxon>Rhodospirillales</taxon>
        <taxon>Magnetovibrionaceae</taxon>
        <taxon>Magnetovibrio</taxon>
    </lineage>
</organism>
<evidence type="ECO:0000256" key="1">
    <source>
        <dbReference type="SAM" id="SignalP"/>
    </source>
</evidence>